<proteinExistence type="inferred from homology"/>
<dbReference type="PATRIC" id="fig|1513271.3.peg.212"/>
<comment type="similarity">
    <text evidence="1 4">Belongs to the 4-oxalocrotonate tautomerase family.</text>
</comment>
<name>A0A0J8GVC2_9ALTE</name>
<dbReference type="PANTHER" id="PTHR35530">
    <property type="entry name" value="TAUTOMERASE-RELATED"/>
    <property type="match status" value="1"/>
</dbReference>
<organism evidence="6 7">
    <name type="scientific">Catenovulum maritimum</name>
    <dbReference type="NCBI Taxonomy" id="1513271"/>
    <lineage>
        <taxon>Bacteria</taxon>
        <taxon>Pseudomonadati</taxon>
        <taxon>Pseudomonadota</taxon>
        <taxon>Gammaproteobacteria</taxon>
        <taxon>Alteromonadales</taxon>
        <taxon>Alteromonadaceae</taxon>
        <taxon>Catenovulum</taxon>
    </lineage>
</organism>
<evidence type="ECO:0000256" key="3">
    <source>
        <dbReference type="PIRSR" id="PIRSR618191-1"/>
    </source>
</evidence>
<dbReference type="EC" id="5.3.2.-" evidence="4"/>
<evidence type="ECO:0000313" key="7">
    <source>
        <dbReference type="Proteomes" id="UP000037600"/>
    </source>
</evidence>
<feature type="active site" description="Proton acceptor; via imino nitrogen" evidence="3">
    <location>
        <position position="2"/>
    </location>
</feature>
<dbReference type="AlphaFoldDB" id="A0A0J8GVC2"/>
<keyword evidence="7" id="KW-1185">Reference proteome</keyword>
<dbReference type="GO" id="GO:0016853">
    <property type="term" value="F:isomerase activity"/>
    <property type="evidence" value="ECO:0007669"/>
    <property type="project" value="UniProtKB-UniRule"/>
</dbReference>
<comment type="caution">
    <text evidence="6">The sequence shown here is derived from an EMBL/GenBank/DDBJ whole genome shotgun (WGS) entry which is preliminary data.</text>
</comment>
<evidence type="ECO:0000259" key="5">
    <source>
        <dbReference type="Pfam" id="PF01361"/>
    </source>
</evidence>
<dbReference type="InterPro" id="IPR004370">
    <property type="entry name" value="4-OT-like_dom"/>
</dbReference>
<dbReference type="NCBIfam" id="TIGR00013">
    <property type="entry name" value="taut"/>
    <property type="match status" value="1"/>
</dbReference>
<evidence type="ECO:0000256" key="1">
    <source>
        <dbReference type="ARBA" id="ARBA00006723"/>
    </source>
</evidence>
<dbReference type="InterPro" id="IPR018191">
    <property type="entry name" value="4-OT"/>
</dbReference>
<reference evidence="6 7" key="1">
    <citation type="submission" date="2015-04" db="EMBL/GenBank/DDBJ databases">
        <title>Draft Genome Sequence of the Novel Agar-Digesting Marine Bacterium Q1.</title>
        <authorList>
            <person name="Li Y."/>
            <person name="Li D."/>
            <person name="Chen G."/>
            <person name="Du Z."/>
        </authorList>
    </citation>
    <scope>NUCLEOTIDE SEQUENCE [LARGE SCALE GENOMIC DNA]</scope>
    <source>
        <strain evidence="6 7">Q1</strain>
    </source>
</reference>
<dbReference type="Proteomes" id="UP000037600">
    <property type="component" value="Unassembled WGS sequence"/>
</dbReference>
<dbReference type="SUPFAM" id="SSF55331">
    <property type="entry name" value="Tautomerase/MIF"/>
    <property type="match status" value="1"/>
</dbReference>
<keyword evidence="2 4" id="KW-0413">Isomerase</keyword>
<feature type="domain" description="4-oxalocrotonate tautomerase-like" evidence="5">
    <location>
        <begin position="2"/>
        <end position="60"/>
    </location>
</feature>
<dbReference type="Gene3D" id="3.30.429.10">
    <property type="entry name" value="Macrophage Migration Inhibitory Factor"/>
    <property type="match status" value="1"/>
</dbReference>
<evidence type="ECO:0000256" key="4">
    <source>
        <dbReference type="RuleBase" id="RU362032"/>
    </source>
</evidence>
<accession>A0A0J8GVC2</accession>
<dbReference type="Pfam" id="PF01361">
    <property type="entry name" value="Tautomerase"/>
    <property type="match status" value="1"/>
</dbReference>
<evidence type="ECO:0000313" key="6">
    <source>
        <dbReference type="EMBL" id="KMT66735.1"/>
    </source>
</evidence>
<evidence type="ECO:0000256" key="2">
    <source>
        <dbReference type="ARBA" id="ARBA00023235"/>
    </source>
</evidence>
<sequence>MPIVTIQITDENVSEKQKLSLISECTDVLTRVLNKDPNTTFVVIDEVPMSNWGIGGTDVKTYRKSN</sequence>
<dbReference type="RefSeq" id="WP_048688358.1">
    <property type="nucleotide sequence ID" value="NZ_KQ130482.1"/>
</dbReference>
<dbReference type="InterPro" id="IPR014347">
    <property type="entry name" value="Tautomerase/MIF_sf"/>
</dbReference>
<dbReference type="PANTHER" id="PTHR35530:SF1">
    <property type="entry name" value="2-HYDROXYMUCONATE TAUTOMERASE"/>
    <property type="match status" value="1"/>
</dbReference>
<dbReference type="EMBL" id="LAZL01000002">
    <property type="protein sequence ID" value="KMT66735.1"/>
    <property type="molecule type" value="Genomic_DNA"/>
</dbReference>
<protein>
    <recommendedName>
        <fullName evidence="4">Tautomerase</fullName>
        <ecNumber evidence="4">5.3.2.-</ecNumber>
    </recommendedName>
</protein>
<dbReference type="OrthoDB" id="9799841at2"/>
<dbReference type="STRING" id="1513271.XM47_01005"/>
<gene>
    <name evidence="6" type="ORF">XM47_01005</name>
</gene>